<dbReference type="SUPFAM" id="SSF52317">
    <property type="entry name" value="Class I glutamine amidotransferase-like"/>
    <property type="match status" value="1"/>
</dbReference>
<accession>A0A4R3LL38</accession>
<dbReference type="InterPro" id="IPR029062">
    <property type="entry name" value="Class_I_gatase-like"/>
</dbReference>
<sequence length="237" mass="25969">MKFLVLQHAPSEHPGRFREFMRQDGIVWDAVELDAGETIPPTDPYDALLAFGGPMDVWEERIHPWLKTEKAVIRDWVAAGRPFLGICLGHQLLAEAMGGRVAKMARPEVGVCPVALTPEGRGAAVFAGLPDNFPTLQWHGAEVTTLPEGATVLARNEACPIQAIQLGPRAFGVQYHVEIESGTVRDWGAIPEYKDALESITGEGGQAQLEAETDDRMDAFKMAAQHLYGNFLRTIRG</sequence>
<dbReference type="InterPro" id="IPR017926">
    <property type="entry name" value="GATASE"/>
</dbReference>
<gene>
    <name evidence="2" type="ORF">EDC64_1282</name>
</gene>
<dbReference type="Gene3D" id="3.40.50.880">
    <property type="match status" value="1"/>
</dbReference>
<dbReference type="GO" id="GO:0016740">
    <property type="term" value="F:transferase activity"/>
    <property type="evidence" value="ECO:0007669"/>
    <property type="project" value="UniProtKB-KW"/>
</dbReference>
<dbReference type="Proteomes" id="UP000294664">
    <property type="component" value="Unassembled WGS sequence"/>
</dbReference>
<dbReference type="GO" id="GO:0005829">
    <property type="term" value="C:cytosol"/>
    <property type="evidence" value="ECO:0007669"/>
    <property type="project" value="TreeGrafter"/>
</dbReference>
<keyword evidence="2" id="KW-0808">Transferase</keyword>
<evidence type="ECO:0000259" key="1">
    <source>
        <dbReference type="Pfam" id="PF00117"/>
    </source>
</evidence>
<dbReference type="RefSeq" id="WP_132036163.1">
    <property type="nucleotide sequence ID" value="NZ_SMAI01000028.1"/>
</dbReference>
<dbReference type="InterPro" id="IPR044992">
    <property type="entry name" value="ChyE-like"/>
</dbReference>
<dbReference type="AlphaFoldDB" id="A0A4R3LL38"/>
<evidence type="ECO:0000313" key="2">
    <source>
        <dbReference type="EMBL" id="TCT00229.1"/>
    </source>
</evidence>
<comment type="caution">
    <text evidence="2">The sequence shown here is derived from an EMBL/GenBank/DDBJ whole genome shotgun (WGS) entry which is preliminary data.</text>
</comment>
<dbReference type="CDD" id="cd01741">
    <property type="entry name" value="GATase1_1"/>
    <property type="match status" value="1"/>
</dbReference>
<proteinExistence type="predicted"/>
<reference evidence="2 3" key="1">
    <citation type="submission" date="2019-03" db="EMBL/GenBank/DDBJ databases">
        <title>Genomic Encyclopedia of Type Strains, Phase IV (KMG-IV): sequencing the most valuable type-strain genomes for metagenomic binning, comparative biology and taxonomic classification.</title>
        <authorList>
            <person name="Goeker M."/>
        </authorList>
    </citation>
    <scope>NUCLEOTIDE SEQUENCE [LARGE SCALE GENOMIC DNA]</scope>
    <source>
        <strain evidence="2 3">DSM 9035</strain>
    </source>
</reference>
<dbReference type="PANTHER" id="PTHR42695">
    <property type="entry name" value="GLUTAMINE AMIDOTRANSFERASE YLR126C-RELATED"/>
    <property type="match status" value="1"/>
</dbReference>
<dbReference type="OrthoDB" id="9794816at2"/>
<evidence type="ECO:0000313" key="3">
    <source>
        <dbReference type="Proteomes" id="UP000294664"/>
    </source>
</evidence>
<dbReference type="PROSITE" id="PS51273">
    <property type="entry name" value="GATASE_TYPE_1"/>
    <property type="match status" value="1"/>
</dbReference>
<protein>
    <submittedName>
        <fullName evidence="2">GMP synthase-like glutamine amidotransferase</fullName>
    </submittedName>
</protein>
<name>A0A4R3LL38_9HYPH</name>
<dbReference type="EMBL" id="SMAI01000028">
    <property type="protein sequence ID" value="TCT00229.1"/>
    <property type="molecule type" value="Genomic_DNA"/>
</dbReference>
<keyword evidence="2" id="KW-0315">Glutamine amidotransferase</keyword>
<organism evidence="2 3">
    <name type="scientific">Aquabacter spiritensis</name>
    <dbReference type="NCBI Taxonomy" id="933073"/>
    <lineage>
        <taxon>Bacteria</taxon>
        <taxon>Pseudomonadati</taxon>
        <taxon>Pseudomonadota</taxon>
        <taxon>Alphaproteobacteria</taxon>
        <taxon>Hyphomicrobiales</taxon>
        <taxon>Xanthobacteraceae</taxon>
        <taxon>Aquabacter</taxon>
    </lineage>
</organism>
<dbReference type="PANTHER" id="PTHR42695:SF5">
    <property type="entry name" value="GLUTAMINE AMIDOTRANSFERASE YLR126C-RELATED"/>
    <property type="match status" value="1"/>
</dbReference>
<dbReference type="Pfam" id="PF00117">
    <property type="entry name" value="GATase"/>
    <property type="match status" value="1"/>
</dbReference>
<feature type="domain" description="Glutamine amidotransferase" evidence="1">
    <location>
        <begin position="41"/>
        <end position="183"/>
    </location>
</feature>
<keyword evidence="3" id="KW-1185">Reference proteome</keyword>